<dbReference type="EMBL" id="BAABCB010000018">
    <property type="protein sequence ID" value="GAA4243647.1"/>
    <property type="molecule type" value="Genomic_DNA"/>
</dbReference>
<evidence type="ECO:0000313" key="2">
    <source>
        <dbReference type="EMBL" id="GAA4243647.1"/>
    </source>
</evidence>
<sequence>MISNTLNNNEYDMYYKWYIDNATSIDIIEGLEQNLDSVVLFYSGLAQDKHNYAYAEGKWTPKDVLLHIIDTERVFAYRALRIAREDKTPLAGYEQDDYAITANASKRSLVNIIDEYKAVRQASIALYRSFDSAALEQVGEASGCPISVRAIGYILTGHENHHTQIVKDRYL</sequence>
<dbReference type="RefSeq" id="WP_334469292.1">
    <property type="nucleotide sequence ID" value="NZ_BAABCB010000018.1"/>
</dbReference>
<reference evidence="3" key="1">
    <citation type="journal article" date="2019" name="Int. J. Syst. Evol. Microbiol.">
        <title>The Global Catalogue of Microorganisms (GCM) 10K type strain sequencing project: providing services to taxonomists for standard genome sequencing and annotation.</title>
        <authorList>
            <consortium name="The Broad Institute Genomics Platform"/>
            <consortium name="The Broad Institute Genome Sequencing Center for Infectious Disease"/>
            <person name="Wu L."/>
            <person name="Ma J."/>
        </authorList>
    </citation>
    <scope>NUCLEOTIDE SEQUENCE [LARGE SCALE GENOMIC DNA]</scope>
    <source>
        <strain evidence="3">JCM 17633</strain>
    </source>
</reference>
<dbReference type="SUPFAM" id="SSF109854">
    <property type="entry name" value="DinB/YfiT-like putative metalloenzymes"/>
    <property type="match status" value="1"/>
</dbReference>
<keyword evidence="3" id="KW-1185">Reference proteome</keyword>
<dbReference type="Pfam" id="PF12867">
    <property type="entry name" value="DinB_2"/>
    <property type="match status" value="1"/>
</dbReference>
<organism evidence="2 3">
    <name type="scientific">Winogradskyella damuponensis</name>
    <dbReference type="NCBI Taxonomy" id="943939"/>
    <lineage>
        <taxon>Bacteria</taxon>
        <taxon>Pseudomonadati</taxon>
        <taxon>Bacteroidota</taxon>
        <taxon>Flavobacteriia</taxon>
        <taxon>Flavobacteriales</taxon>
        <taxon>Flavobacteriaceae</taxon>
        <taxon>Winogradskyella</taxon>
    </lineage>
</organism>
<comment type="caution">
    <text evidence="2">The sequence shown here is derived from an EMBL/GenBank/DDBJ whole genome shotgun (WGS) entry which is preliminary data.</text>
</comment>
<dbReference type="InterPro" id="IPR034660">
    <property type="entry name" value="DinB/YfiT-like"/>
</dbReference>
<accession>A0ABP8CV63</accession>
<name>A0ABP8CV63_9FLAO</name>
<protein>
    <submittedName>
        <fullName evidence="2">DinB family protein</fullName>
    </submittedName>
</protein>
<dbReference type="Proteomes" id="UP001501682">
    <property type="component" value="Unassembled WGS sequence"/>
</dbReference>
<proteinExistence type="predicted"/>
<evidence type="ECO:0000313" key="3">
    <source>
        <dbReference type="Proteomes" id="UP001501682"/>
    </source>
</evidence>
<evidence type="ECO:0000259" key="1">
    <source>
        <dbReference type="Pfam" id="PF12867"/>
    </source>
</evidence>
<gene>
    <name evidence="2" type="ORF">GCM10022292_19060</name>
</gene>
<dbReference type="Gene3D" id="1.20.120.450">
    <property type="entry name" value="dinb family like domain"/>
    <property type="match status" value="1"/>
</dbReference>
<feature type="domain" description="DinB-like" evidence="1">
    <location>
        <begin position="33"/>
        <end position="165"/>
    </location>
</feature>
<dbReference type="InterPro" id="IPR024775">
    <property type="entry name" value="DinB-like"/>
</dbReference>